<evidence type="ECO:0000313" key="4">
    <source>
        <dbReference type="Proteomes" id="UP001353858"/>
    </source>
</evidence>
<keyword evidence="4" id="KW-1185">Reference proteome</keyword>
<feature type="compositionally biased region" description="Low complexity" evidence="1">
    <location>
        <begin position="179"/>
        <end position="190"/>
    </location>
</feature>
<feature type="chain" id="PRO_5042823054" evidence="2">
    <location>
        <begin position="21"/>
        <end position="201"/>
    </location>
</feature>
<dbReference type="EMBL" id="JARPUR010000001">
    <property type="protein sequence ID" value="KAK4886271.1"/>
    <property type="molecule type" value="Genomic_DNA"/>
</dbReference>
<feature type="signal peptide" evidence="2">
    <location>
        <begin position="1"/>
        <end position="20"/>
    </location>
</feature>
<dbReference type="Proteomes" id="UP001353858">
    <property type="component" value="Unassembled WGS sequence"/>
</dbReference>
<organism evidence="3 4">
    <name type="scientific">Aquatica leii</name>
    <dbReference type="NCBI Taxonomy" id="1421715"/>
    <lineage>
        <taxon>Eukaryota</taxon>
        <taxon>Metazoa</taxon>
        <taxon>Ecdysozoa</taxon>
        <taxon>Arthropoda</taxon>
        <taxon>Hexapoda</taxon>
        <taxon>Insecta</taxon>
        <taxon>Pterygota</taxon>
        <taxon>Neoptera</taxon>
        <taxon>Endopterygota</taxon>
        <taxon>Coleoptera</taxon>
        <taxon>Polyphaga</taxon>
        <taxon>Elateriformia</taxon>
        <taxon>Elateroidea</taxon>
        <taxon>Lampyridae</taxon>
        <taxon>Luciolinae</taxon>
        <taxon>Aquatica</taxon>
    </lineage>
</organism>
<comment type="caution">
    <text evidence="3">The sequence shown here is derived from an EMBL/GenBank/DDBJ whole genome shotgun (WGS) entry which is preliminary data.</text>
</comment>
<protein>
    <submittedName>
        <fullName evidence="3">Uncharacterized protein</fullName>
    </submittedName>
</protein>
<gene>
    <name evidence="3" type="ORF">RN001_002542</name>
</gene>
<dbReference type="AlphaFoldDB" id="A0AAN7PMI2"/>
<sequence>MFITSVTVVLAFLVISNAQAGPLSNSLLPQQREIFAQGSDGGYIRRRFVRDMNSESLENSESKYAIHNAAFYNYFPYGARQYGHHGPKASSFNTHHHGPYSHQYHNQFFDHDHHSHHFSYDHHPHHNFHHHHHHHDCDHSNSDSSESSSDETYGIGNNKPYPSGTEKESPLTSAPAKSTDLTPTTTTETTFDIDVRLGSSN</sequence>
<keyword evidence="2" id="KW-0732">Signal</keyword>
<evidence type="ECO:0000256" key="2">
    <source>
        <dbReference type="SAM" id="SignalP"/>
    </source>
</evidence>
<proteinExistence type="predicted"/>
<feature type="region of interest" description="Disordered" evidence="1">
    <location>
        <begin position="127"/>
        <end position="201"/>
    </location>
</feature>
<reference evidence="4" key="1">
    <citation type="submission" date="2023-01" db="EMBL/GenBank/DDBJ databases">
        <title>Key to firefly adult light organ development and bioluminescence: homeobox transcription factors regulate luciferase expression and transportation to peroxisome.</title>
        <authorList>
            <person name="Fu X."/>
        </authorList>
    </citation>
    <scope>NUCLEOTIDE SEQUENCE [LARGE SCALE GENOMIC DNA]</scope>
</reference>
<evidence type="ECO:0000313" key="3">
    <source>
        <dbReference type="EMBL" id="KAK4886271.1"/>
    </source>
</evidence>
<evidence type="ECO:0000256" key="1">
    <source>
        <dbReference type="SAM" id="MobiDB-lite"/>
    </source>
</evidence>
<accession>A0AAN7PMI2</accession>
<name>A0AAN7PMI2_9COLE</name>